<dbReference type="AlphaFoldDB" id="W4KFP9"/>
<keyword evidence="9" id="KW-0812">Transmembrane</keyword>
<organism evidence="12 13">
    <name type="scientific">Heterobasidion irregulare (strain TC 32-1)</name>
    <dbReference type="NCBI Taxonomy" id="747525"/>
    <lineage>
        <taxon>Eukaryota</taxon>
        <taxon>Fungi</taxon>
        <taxon>Dikarya</taxon>
        <taxon>Basidiomycota</taxon>
        <taxon>Agaricomycotina</taxon>
        <taxon>Agaricomycetes</taxon>
        <taxon>Russulales</taxon>
        <taxon>Bondarzewiaceae</taxon>
        <taxon>Heterobasidion</taxon>
        <taxon>Heterobasidion annosum species complex</taxon>
    </lineage>
</organism>
<dbReference type="GO" id="GO:0030245">
    <property type="term" value="P:cellulose catabolic process"/>
    <property type="evidence" value="ECO:0007669"/>
    <property type="project" value="UniProtKB-KW"/>
</dbReference>
<dbReference type="Pfam" id="PF00759">
    <property type="entry name" value="Glyco_hydro_9"/>
    <property type="match status" value="1"/>
</dbReference>
<keyword evidence="4 12" id="KW-0378">Hydrolase</keyword>
<evidence type="ECO:0000256" key="10">
    <source>
        <dbReference type="SAM" id="SignalP"/>
    </source>
</evidence>
<evidence type="ECO:0000256" key="8">
    <source>
        <dbReference type="ARBA" id="ARBA00023326"/>
    </source>
</evidence>
<evidence type="ECO:0000256" key="2">
    <source>
        <dbReference type="ARBA" id="ARBA00007072"/>
    </source>
</evidence>
<evidence type="ECO:0000256" key="5">
    <source>
        <dbReference type="ARBA" id="ARBA00023001"/>
    </source>
</evidence>
<keyword evidence="13" id="KW-1185">Reference proteome</keyword>
<dbReference type="InterPro" id="IPR008928">
    <property type="entry name" value="6-hairpin_glycosidase_sf"/>
</dbReference>
<comment type="catalytic activity">
    <reaction evidence="1">
        <text>Endohydrolysis of (1-&gt;4)-beta-D-glucosidic linkages in cellulose, lichenin and cereal beta-D-glucans.</text>
        <dbReference type="EC" id="3.2.1.4"/>
    </reaction>
</comment>
<proteinExistence type="inferred from homology"/>
<keyword evidence="5" id="KW-0136">Cellulose degradation</keyword>
<evidence type="ECO:0000256" key="9">
    <source>
        <dbReference type="SAM" id="Phobius"/>
    </source>
</evidence>
<dbReference type="KEGG" id="hir:HETIRDRAFT_155560"/>
<dbReference type="eggNOG" id="ENOG502QRF6">
    <property type="taxonomic scope" value="Eukaryota"/>
</dbReference>
<keyword evidence="6" id="KW-0119">Carbohydrate metabolism</keyword>
<protein>
    <recommendedName>
        <fullName evidence="3">cellulase</fullName>
        <ecNumber evidence="3">3.2.1.4</ecNumber>
    </recommendedName>
</protein>
<dbReference type="OrthoDB" id="10257085at2759"/>
<name>W4KFP9_HETIT</name>
<evidence type="ECO:0000256" key="1">
    <source>
        <dbReference type="ARBA" id="ARBA00000966"/>
    </source>
</evidence>
<feature type="domain" description="Glycoside hydrolase family 9" evidence="11">
    <location>
        <begin position="51"/>
        <end position="500"/>
    </location>
</feature>
<dbReference type="Proteomes" id="UP000030671">
    <property type="component" value="Unassembled WGS sequence"/>
</dbReference>
<reference evidence="12 13" key="1">
    <citation type="journal article" date="2012" name="New Phytol.">
        <title>Insight into trade-off between wood decay and parasitism from the genome of a fungal forest pathogen.</title>
        <authorList>
            <person name="Olson A."/>
            <person name="Aerts A."/>
            <person name="Asiegbu F."/>
            <person name="Belbahri L."/>
            <person name="Bouzid O."/>
            <person name="Broberg A."/>
            <person name="Canback B."/>
            <person name="Coutinho P.M."/>
            <person name="Cullen D."/>
            <person name="Dalman K."/>
            <person name="Deflorio G."/>
            <person name="van Diepen L.T."/>
            <person name="Dunand C."/>
            <person name="Duplessis S."/>
            <person name="Durling M."/>
            <person name="Gonthier P."/>
            <person name="Grimwood J."/>
            <person name="Fossdal C.G."/>
            <person name="Hansson D."/>
            <person name="Henrissat B."/>
            <person name="Hietala A."/>
            <person name="Himmelstrand K."/>
            <person name="Hoffmeister D."/>
            <person name="Hogberg N."/>
            <person name="James T.Y."/>
            <person name="Karlsson M."/>
            <person name="Kohler A."/>
            <person name="Kues U."/>
            <person name="Lee Y.H."/>
            <person name="Lin Y.C."/>
            <person name="Lind M."/>
            <person name="Lindquist E."/>
            <person name="Lombard V."/>
            <person name="Lucas S."/>
            <person name="Lunden K."/>
            <person name="Morin E."/>
            <person name="Murat C."/>
            <person name="Park J."/>
            <person name="Raffaello T."/>
            <person name="Rouze P."/>
            <person name="Salamov A."/>
            <person name="Schmutz J."/>
            <person name="Solheim H."/>
            <person name="Stahlberg J."/>
            <person name="Velez H."/>
            <person name="de Vries R.P."/>
            <person name="Wiebenga A."/>
            <person name="Woodward S."/>
            <person name="Yakovlev I."/>
            <person name="Garbelotto M."/>
            <person name="Martin F."/>
            <person name="Grigoriev I.V."/>
            <person name="Stenlid J."/>
        </authorList>
    </citation>
    <scope>NUCLEOTIDE SEQUENCE [LARGE SCALE GENOMIC DNA]</scope>
    <source>
        <strain evidence="12 13">TC 32-1</strain>
    </source>
</reference>
<evidence type="ECO:0000313" key="12">
    <source>
        <dbReference type="EMBL" id="ETW84554.1"/>
    </source>
</evidence>
<evidence type="ECO:0000256" key="6">
    <source>
        <dbReference type="ARBA" id="ARBA00023277"/>
    </source>
</evidence>
<keyword evidence="8" id="KW-0624">Polysaccharide degradation</keyword>
<dbReference type="InterPro" id="IPR012341">
    <property type="entry name" value="6hp_glycosidase-like_sf"/>
</dbReference>
<dbReference type="GeneID" id="20667582"/>
<keyword evidence="10" id="KW-0732">Signal</keyword>
<dbReference type="GO" id="GO:0008810">
    <property type="term" value="F:cellulase activity"/>
    <property type="evidence" value="ECO:0007669"/>
    <property type="project" value="UniProtKB-EC"/>
</dbReference>
<evidence type="ECO:0000256" key="4">
    <source>
        <dbReference type="ARBA" id="ARBA00022801"/>
    </source>
</evidence>
<dbReference type="SUPFAM" id="SSF48208">
    <property type="entry name" value="Six-hairpin glycosidases"/>
    <property type="match status" value="1"/>
</dbReference>
<feature type="transmembrane region" description="Helical" evidence="9">
    <location>
        <begin position="548"/>
        <end position="569"/>
    </location>
</feature>
<dbReference type="Gene3D" id="1.50.10.10">
    <property type="match status" value="1"/>
</dbReference>
<dbReference type="RefSeq" id="XP_009544211.1">
    <property type="nucleotide sequence ID" value="XM_009545916.1"/>
</dbReference>
<sequence>MFLSLFLLIFAQLARPVLSQLPLPNTPWMPPDASSGAERSSEQSTPNTQWTTLLGNLLYFYEVQRSGKLPSNKRVPWRNDSSLDDGKDVNLDLTGGYYDAGDYIKCTFPFSLTLMSVCWGANDFGQGYDMANQTAYLDDMLRWGLDWLMKAHPSPNTLFVQVGDTEIDNDYWGGDLNIPLPRPSYQINATNPGTDASAGASAAFAACSNLYANRSLSTNGAFSAPASLQNATYASLLLNHSQALYSFATGTTQQTYQTGIPPVGEAYPSTAYGDELAIAALMLAWATGSSDLYAQAETYYTQFSLGGQDVVFDWDSKTPGIAVLFAQLAQADPTLAGNLSSWQSEAERYFDRIVDGTGRGRLTKGGLLWYDGDSDNNSLNPALNAAMLLTRYAPLATTSDKRSSYLAFAKGQVDYALGKNPMSAPYVVGVNPNAPTNPQSAMASGGSDISAVDTSPPEEAYVIYGGVVGGPDTRDRFFNIRSDWVETEVALDYNAPLLTLTAAHVMGDTADPYYTRLQAGAYAAVKPQGRPCDNALTCHGGLSRGAKIAIGVVVSIVGLLIIGLSIWFVRRMRRGGSILRRKF</sequence>
<dbReference type="HOGENOM" id="CLU_008926_1_5_1"/>
<keyword evidence="9" id="KW-0472">Membrane</keyword>
<evidence type="ECO:0000256" key="3">
    <source>
        <dbReference type="ARBA" id="ARBA00012601"/>
    </source>
</evidence>
<comment type="similarity">
    <text evidence="2">Belongs to the glycosyl hydrolase 9 (cellulase E) family.</text>
</comment>
<feature type="chain" id="PRO_5004844443" description="cellulase" evidence="10">
    <location>
        <begin position="20"/>
        <end position="583"/>
    </location>
</feature>
<dbReference type="EC" id="3.2.1.4" evidence="3"/>
<evidence type="ECO:0000259" key="11">
    <source>
        <dbReference type="Pfam" id="PF00759"/>
    </source>
</evidence>
<dbReference type="EMBL" id="KI925456">
    <property type="protein sequence ID" value="ETW84554.1"/>
    <property type="molecule type" value="Genomic_DNA"/>
</dbReference>
<accession>W4KFP9</accession>
<dbReference type="InterPro" id="IPR001701">
    <property type="entry name" value="Glyco_hydro_9"/>
</dbReference>
<gene>
    <name evidence="12" type="ORF">HETIRDRAFT_155560</name>
</gene>
<feature type="signal peptide" evidence="10">
    <location>
        <begin position="1"/>
        <end position="19"/>
    </location>
</feature>
<dbReference type="InParanoid" id="W4KFP9"/>
<evidence type="ECO:0000256" key="7">
    <source>
        <dbReference type="ARBA" id="ARBA00023295"/>
    </source>
</evidence>
<dbReference type="STRING" id="747525.W4KFP9"/>
<keyword evidence="9" id="KW-1133">Transmembrane helix</keyword>
<evidence type="ECO:0000313" key="13">
    <source>
        <dbReference type="Proteomes" id="UP000030671"/>
    </source>
</evidence>
<dbReference type="PANTHER" id="PTHR22298">
    <property type="entry name" value="ENDO-1,4-BETA-GLUCANASE"/>
    <property type="match status" value="1"/>
</dbReference>
<keyword evidence="7" id="KW-0326">Glycosidase</keyword>